<accession>A0A4R8LC43</accession>
<evidence type="ECO:0000313" key="2">
    <source>
        <dbReference type="Proteomes" id="UP000294581"/>
    </source>
</evidence>
<gene>
    <name evidence="1" type="ORF">C7445_1217</name>
</gene>
<comment type="caution">
    <text evidence="1">The sequence shown here is derived from an EMBL/GenBank/DDBJ whole genome shotgun (WGS) entry which is preliminary data.</text>
</comment>
<dbReference type="OrthoDB" id="8685584at2"/>
<sequence>MKEGFKWVGAVYFPRGQQSFNAIKTKFQADFDGVIKNQADAFVFVTNQELSVSERKELMTLHLDYRIEVHHLERIVNILNTPSNYGVRLEFLDIEITPEEQLAYFAERDKTFLAMMEKFDKFTEARMMRHDDEECEGRTVEEISGAITELLDKIWYDRHLSLKYRVRTGQETVDPEIWKGALKSARAVVRRYGRENLGPWTDFEWGMLNGKLSALRWVLGDDWDMLDT</sequence>
<evidence type="ECO:0000313" key="1">
    <source>
        <dbReference type="EMBL" id="TDY40457.1"/>
    </source>
</evidence>
<dbReference type="Proteomes" id="UP000294581">
    <property type="component" value="Unassembled WGS sequence"/>
</dbReference>
<proteinExistence type="predicted"/>
<dbReference type="AlphaFoldDB" id="A0A4R8LC43"/>
<reference evidence="1 2" key="1">
    <citation type="submission" date="2019-03" db="EMBL/GenBank/DDBJ databases">
        <title>Genomic Encyclopedia of Type Strains, Phase IV (KMG-IV): sequencing the most valuable type-strain genomes for metagenomic binning, comparative biology and taxonomic classification.</title>
        <authorList>
            <person name="Goeker M."/>
        </authorList>
    </citation>
    <scope>NUCLEOTIDE SEQUENCE [LARGE SCALE GENOMIC DNA]</scope>
    <source>
        <strain evidence="1 2">DSM 17974</strain>
    </source>
</reference>
<organism evidence="1 2">
    <name type="scientific">Alicyclobacillus sacchari</name>
    <dbReference type="NCBI Taxonomy" id="392010"/>
    <lineage>
        <taxon>Bacteria</taxon>
        <taxon>Bacillati</taxon>
        <taxon>Bacillota</taxon>
        <taxon>Bacilli</taxon>
        <taxon>Bacillales</taxon>
        <taxon>Alicyclobacillaceae</taxon>
        <taxon>Alicyclobacillus</taxon>
    </lineage>
</organism>
<keyword evidence="2" id="KW-1185">Reference proteome</keyword>
<dbReference type="RefSeq" id="WP_134161074.1">
    <property type="nucleotide sequence ID" value="NZ_BSUS01000001.1"/>
</dbReference>
<name>A0A4R8LC43_9BACL</name>
<protein>
    <submittedName>
        <fullName evidence="1">Uncharacterized protein</fullName>
    </submittedName>
</protein>
<dbReference type="EMBL" id="SORF01000021">
    <property type="protein sequence ID" value="TDY40457.1"/>
    <property type="molecule type" value="Genomic_DNA"/>
</dbReference>